<comment type="caution">
    <text evidence="5">The sequence shown here is derived from an EMBL/GenBank/DDBJ whole genome shotgun (WGS) entry which is preliminary data.</text>
</comment>
<dbReference type="InterPro" id="IPR014036">
    <property type="entry name" value="DeoR-like_C"/>
</dbReference>
<dbReference type="GO" id="GO:0003677">
    <property type="term" value="F:DNA binding"/>
    <property type="evidence" value="ECO:0007669"/>
    <property type="project" value="UniProtKB-KW"/>
</dbReference>
<dbReference type="Proteomes" id="UP000243688">
    <property type="component" value="Unassembled WGS sequence"/>
</dbReference>
<dbReference type="Pfam" id="PF00455">
    <property type="entry name" value="DeoRC"/>
    <property type="match status" value="1"/>
</dbReference>
<dbReference type="SMART" id="SM01134">
    <property type="entry name" value="DeoRC"/>
    <property type="match status" value="1"/>
</dbReference>
<dbReference type="PANTHER" id="PTHR30363">
    <property type="entry name" value="HTH-TYPE TRANSCRIPTIONAL REGULATOR SRLR-RELATED"/>
    <property type="match status" value="1"/>
</dbReference>
<dbReference type="EMBL" id="MOXJ01000008">
    <property type="protein sequence ID" value="PDO10835.1"/>
    <property type="molecule type" value="Genomic_DNA"/>
</dbReference>
<dbReference type="SMART" id="SM00420">
    <property type="entry name" value="HTH_DEOR"/>
    <property type="match status" value="1"/>
</dbReference>
<dbReference type="PROSITE" id="PS51000">
    <property type="entry name" value="HTH_DEOR_2"/>
    <property type="match status" value="1"/>
</dbReference>
<dbReference type="AlphaFoldDB" id="A0A2A6E1G8"/>
<evidence type="ECO:0000256" key="2">
    <source>
        <dbReference type="ARBA" id="ARBA00023125"/>
    </source>
</evidence>
<evidence type="ECO:0000256" key="3">
    <source>
        <dbReference type="ARBA" id="ARBA00023163"/>
    </source>
</evidence>
<dbReference type="Gene3D" id="3.40.50.1360">
    <property type="match status" value="1"/>
</dbReference>
<name>A0A2A6E1G8_9BACL</name>
<dbReference type="InterPro" id="IPR036390">
    <property type="entry name" value="WH_DNA-bd_sf"/>
</dbReference>
<dbReference type="PRINTS" id="PR00037">
    <property type="entry name" value="HTHLACR"/>
</dbReference>
<keyword evidence="1" id="KW-0805">Transcription regulation</keyword>
<dbReference type="SUPFAM" id="SSF46785">
    <property type="entry name" value="Winged helix' DNA-binding domain"/>
    <property type="match status" value="1"/>
</dbReference>
<proteinExistence type="predicted"/>
<dbReference type="Pfam" id="PF08220">
    <property type="entry name" value="HTH_DeoR"/>
    <property type="match status" value="1"/>
</dbReference>
<feature type="domain" description="HTH deoR-type" evidence="4">
    <location>
        <begin position="3"/>
        <end position="58"/>
    </location>
</feature>
<reference evidence="5 6" key="1">
    <citation type="submission" date="2016-12" db="EMBL/GenBank/DDBJ databases">
        <title>Candidatus Reconcilibacillus cellulovorans genome.</title>
        <authorList>
            <person name="Kolinko S."/>
            <person name="Wu Y.-W."/>
            <person name="Tachea F."/>
            <person name="Denzel E."/>
            <person name="Hiras J."/>
            <person name="Baecker N."/>
            <person name="Chan L.J."/>
            <person name="Eichorst S.A."/>
            <person name="Frey D."/>
            <person name="Adams P.D."/>
            <person name="Pray T."/>
            <person name="Tanjore D."/>
            <person name="Petzold C.J."/>
            <person name="Gladden J.M."/>
            <person name="Simmons B.A."/>
            <person name="Singer S.W."/>
        </authorList>
    </citation>
    <scope>NUCLEOTIDE SEQUENCE [LARGE SCALE GENOMIC DNA]</scope>
    <source>
        <strain evidence="5">JTherm</strain>
    </source>
</reference>
<evidence type="ECO:0000259" key="4">
    <source>
        <dbReference type="PROSITE" id="PS51000"/>
    </source>
</evidence>
<protein>
    <submittedName>
        <fullName evidence="5">DeoR family transcriptional regulator</fullName>
    </submittedName>
</protein>
<dbReference type="InterPro" id="IPR001034">
    <property type="entry name" value="DeoR_HTH"/>
</dbReference>
<dbReference type="GO" id="GO:0003700">
    <property type="term" value="F:DNA-binding transcription factor activity"/>
    <property type="evidence" value="ECO:0007669"/>
    <property type="project" value="InterPro"/>
</dbReference>
<organism evidence="5 6">
    <name type="scientific">Candidatus Reconcilbacillus cellulovorans</name>
    <dbReference type="NCBI Taxonomy" id="1906605"/>
    <lineage>
        <taxon>Bacteria</taxon>
        <taxon>Bacillati</taxon>
        <taxon>Bacillota</taxon>
        <taxon>Bacilli</taxon>
        <taxon>Bacillales</taxon>
        <taxon>Paenibacillaceae</taxon>
        <taxon>Candidatus Reconcilbacillus</taxon>
    </lineage>
</organism>
<dbReference type="SUPFAM" id="SSF100950">
    <property type="entry name" value="NagB/RpiA/CoA transferase-like"/>
    <property type="match status" value="1"/>
</dbReference>
<dbReference type="InterPro" id="IPR018356">
    <property type="entry name" value="Tscrpt_reg_HTH_DeoR_CS"/>
</dbReference>
<dbReference type="InterPro" id="IPR050313">
    <property type="entry name" value="Carb_Metab_HTH_regulators"/>
</dbReference>
<evidence type="ECO:0000256" key="1">
    <source>
        <dbReference type="ARBA" id="ARBA00023015"/>
    </source>
</evidence>
<sequence length="268" mass="29548">MLIAERLQKIVRLVNEQGSVRVSELSRLFGVTEETIRRDLVRLENEGKLIRSHGGAISVREAQSEVPHRVREITHAEEKRRIAAEAVRHIREGDRIVLDASTTACYVARLLPDIRLTVLTNSIQVALELCGKEKIDVVSAGGQLARRSLSYVGPLAERSLAGYRVDKAFLSCKGIHPDTGAGESNEWQSLVKRVMIDIAEHVFLLADSSKLGIRPFTAFAAPDEIDLLITDDGADAQMLARLEERGIRVMVAGPAEVYYNGKGNVKGM</sequence>
<gene>
    <name evidence="5" type="ORF">BLM47_04835</name>
</gene>
<dbReference type="PROSITE" id="PS00894">
    <property type="entry name" value="HTH_DEOR_1"/>
    <property type="match status" value="1"/>
</dbReference>
<dbReference type="Gene3D" id="1.10.10.10">
    <property type="entry name" value="Winged helix-like DNA-binding domain superfamily/Winged helix DNA-binding domain"/>
    <property type="match status" value="1"/>
</dbReference>
<keyword evidence="3" id="KW-0804">Transcription</keyword>
<dbReference type="PANTHER" id="PTHR30363:SF44">
    <property type="entry name" value="AGA OPERON TRANSCRIPTIONAL REPRESSOR-RELATED"/>
    <property type="match status" value="1"/>
</dbReference>
<dbReference type="InterPro" id="IPR036388">
    <property type="entry name" value="WH-like_DNA-bd_sf"/>
</dbReference>
<keyword evidence="2" id="KW-0238">DNA-binding</keyword>
<accession>A0A2A6E1G8</accession>
<evidence type="ECO:0000313" key="6">
    <source>
        <dbReference type="Proteomes" id="UP000243688"/>
    </source>
</evidence>
<dbReference type="InterPro" id="IPR037171">
    <property type="entry name" value="NagB/RpiA_transferase-like"/>
</dbReference>
<evidence type="ECO:0000313" key="5">
    <source>
        <dbReference type="EMBL" id="PDO10835.1"/>
    </source>
</evidence>